<accession>A0ABD0Y6F0</accession>
<reference evidence="1 2" key="1">
    <citation type="submission" date="2024-07" db="EMBL/GenBank/DDBJ databases">
        <title>Chromosome-level genome assembly of the water stick insect Ranatra chinensis (Heteroptera: Nepidae).</title>
        <authorList>
            <person name="Liu X."/>
        </authorList>
    </citation>
    <scope>NUCLEOTIDE SEQUENCE [LARGE SCALE GENOMIC DNA]</scope>
    <source>
        <strain evidence="1">Cailab_2021Rc</strain>
        <tissue evidence="1">Muscle</tissue>
    </source>
</reference>
<gene>
    <name evidence="1" type="ORF">AAG570_007889</name>
</gene>
<protein>
    <submittedName>
        <fullName evidence="1">Uncharacterized protein</fullName>
    </submittedName>
</protein>
<sequence>MGRVQLVRASTNALEVCWPGVPSAEAYLLQVQKYEVPPSSSPPSQKVPVPKIVPVGKPISATSTTRAAIIRPVIRPVPRSMIRPVIRPVFRNPQPTTVMPSTISTSTSATAATNASTLRLATPGTNAIIKPAPASGQKSQILVQKPGTQGQIVTLVKTNQCMTVAVSVFLYYSLLKKYLS</sequence>
<evidence type="ECO:0000313" key="1">
    <source>
        <dbReference type="EMBL" id="KAL1110358.1"/>
    </source>
</evidence>
<name>A0ABD0Y6F0_9HEMI</name>
<dbReference type="EMBL" id="JBFDAA010000022">
    <property type="protein sequence ID" value="KAL1110358.1"/>
    <property type="molecule type" value="Genomic_DNA"/>
</dbReference>
<dbReference type="Gene3D" id="6.10.250.2590">
    <property type="match status" value="1"/>
</dbReference>
<dbReference type="AlphaFoldDB" id="A0ABD0Y6F0"/>
<proteinExistence type="predicted"/>
<organism evidence="1 2">
    <name type="scientific">Ranatra chinensis</name>
    <dbReference type="NCBI Taxonomy" id="642074"/>
    <lineage>
        <taxon>Eukaryota</taxon>
        <taxon>Metazoa</taxon>
        <taxon>Ecdysozoa</taxon>
        <taxon>Arthropoda</taxon>
        <taxon>Hexapoda</taxon>
        <taxon>Insecta</taxon>
        <taxon>Pterygota</taxon>
        <taxon>Neoptera</taxon>
        <taxon>Paraneoptera</taxon>
        <taxon>Hemiptera</taxon>
        <taxon>Heteroptera</taxon>
        <taxon>Panheteroptera</taxon>
        <taxon>Nepomorpha</taxon>
        <taxon>Nepidae</taxon>
        <taxon>Ranatrinae</taxon>
        <taxon>Ranatra</taxon>
    </lineage>
</organism>
<keyword evidence="2" id="KW-1185">Reference proteome</keyword>
<dbReference type="Proteomes" id="UP001558652">
    <property type="component" value="Unassembled WGS sequence"/>
</dbReference>
<evidence type="ECO:0000313" key="2">
    <source>
        <dbReference type="Proteomes" id="UP001558652"/>
    </source>
</evidence>
<comment type="caution">
    <text evidence="1">The sequence shown here is derived from an EMBL/GenBank/DDBJ whole genome shotgun (WGS) entry which is preliminary data.</text>
</comment>